<evidence type="ECO:0000313" key="2">
    <source>
        <dbReference type="Proteomes" id="UP001215956"/>
    </source>
</evidence>
<evidence type="ECO:0000313" key="1">
    <source>
        <dbReference type="EMBL" id="MDF0593335.1"/>
    </source>
</evidence>
<name>A0ABT5XFA5_9EURY</name>
<keyword evidence="2" id="KW-1185">Reference proteome</keyword>
<reference evidence="1 2" key="1">
    <citation type="submission" date="2023-03" db="EMBL/GenBank/DDBJ databases">
        <title>Whole genome sequencing of Methanotrichaceae archaeon M04Ac.</title>
        <authorList>
            <person name="Khomyakova M.A."/>
            <person name="Merkel A.Y."/>
            <person name="Slobodkin A.I."/>
        </authorList>
    </citation>
    <scope>NUCLEOTIDE SEQUENCE [LARGE SCALE GENOMIC DNA]</scope>
    <source>
        <strain evidence="1 2">M04Ac</strain>
    </source>
</reference>
<sequence length="114" mass="13371">MSKTDWSKQEKTIGRIAFEAAYFRECMAARDVVRKMAAEIDDPPGLWRLSDFLTEKRKEIDEKYDYRYSVLALVFARLIREGWIKQEDLVGLYDEKLEQIQEFAETGIKPGDEA</sequence>
<proteinExistence type="predicted"/>
<dbReference type="Gene3D" id="6.10.140.1840">
    <property type="match status" value="1"/>
</dbReference>
<gene>
    <name evidence="1" type="ORF">P0O24_07045</name>
</gene>
<organism evidence="1 2">
    <name type="scientific">Candidatus Methanocrinis alkalitolerans</name>
    <dbReference type="NCBI Taxonomy" id="3033395"/>
    <lineage>
        <taxon>Archaea</taxon>
        <taxon>Methanobacteriati</taxon>
        <taxon>Methanobacteriota</taxon>
        <taxon>Stenosarchaea group</taxon>
        <taxon>Methanomicrobia</taxon>
        <taxon>Methanotrichales</taxon>
        <taxon>Methanotrichaceae</taxon>
        <taxon>Methanocrinis</taxon>
    </lineage>
</organism>
<dbReference type="EMBL" id="JARFPL010000018">
    <property type="protein sequence ID" value="MDF0593335.1"/>
    <property type="molecule type" value="Genomic_DNA"/>
</dbReference>
<comment type="caution">
    <text evidence="1">The sequence shown here is derived from an EMBL/GenBank/DDBJ whole genome shotgun (WGS) entry which is preliminary data.</text>
</comment>
<dbReference type="InterPro" id="IPR041601">
    <property type="entry name" value="FRP"/>
</dbReference>
<dbReference type="Pfam" id="PF18032">
    <property type="entry name" value="FRP"/>
    <property type="match status" value="1"/>
</dbReference>
<dbReference type="RefSeq" id="WP_316969040.1">
    <property type="nucleotide sequence ID" value="NZ_JARFPL010000018.1"/>
</dbReference>
<dbReference type="InterPro" id="IPR053747">
    <property type="entry name" value="Fluoresc_Recovery_Reg"/>
</dbReference>
<dbReference type="Proteomes" id="UP001215956">
    <property type="component" value="Unassembled WGS sequence"/>
</dbReference>
<accession>A0ABT5XFA5</accession>
<protein>
    <submittedName>
        <fullName evidence="1">Uncharacterized protein</fullName>
    </submittedName>
</protein>